<protein>
    <recommendedName>
        <fullName evidence="3">DUF2218 domain-containing protein</fullName>
    </recommendedName>
</protein>
<evidence type="ECO:0000313" key="1">
    <source>
        <dbReference type="EMBL" id="SDQ23705.1"/>
    </source>
</evidence>
<accession>A0A1H0Z8D5</accession>
<dbReference type="STRING" id="995062.SAMN04489718_0903"/>
<proteinExistence type="predicted"/>
<name>A0A1H0Z8D5_9ACTN</name>
<sequence>MPQAHAEVRTERAQRYLKQLASHLGERCEITEETDSTRITLPQDRATGHCLLTPRAETLTLHAEADTADDLASVQDVIGRHLERFGERDGLTVAWSAEQPQQ</sequence>
<dbReference type="EMBL" id="FNKO01000001">
    <property type="protein sequence ID" value="SDQ23705.1"/>
    <property type="molecule type" value="Genomic_DNA"/>
</dbReference>
<evidence type="ECO:0000313" key="2">
    <source>
        <dbReference type="Proteomes" id="UP000199301"/>
    </source>
</evidence>
<gene>
    <name evidence="1" type="ORF">SAMN04489718_0903</name>
</gene>
<dbReference type="Proteomes" id="UP000199301">
    <property type="component" value="Unassembled WGS sequence"/>
</dbReference>
<dbReference type="Gene3D" id="3.30.310.50">
    <property type="entry name" value="Alpha-D-phosphohexomutase, C-terminal domain"/>
    <property type="match status" value="1"/>
</dbReference>
<dbReference type="Pfam" id="PF09981">
    <property type="entry name" value="DUF2218"/>
    <property type="match status" value="1"/>
</dbReference>
<evidence type="ECO:0008006" key="3">
    <source>
        <dbReference type="Google" id="ProtNLM"/>
    </source>
</evidence>
<keyword evidence="2" id="KW-1185">Reference proteome</keyword>
<organism evidence="1 2">
    <name type="scientific">Actinopolyspora saharensis</name>
    <dbReference type="NCBI Taxonomy" id="995062"/>
    <lineage>
        <taxon>Bacteria</taxon>
        <taxon>Bacillati</taxon>
        <taxon>Actinomycetota</taxon>
        <taxon>Actinomycetes</taxon>
        <taxon>Actinopolysporales</taxon>
        <taxon>Actinopolysporaceae</taxon>
        <taxon>Actinopolyspora</taxon>
    </lineage>
</organism>
<dbReference type="RefSeq" id="WP_092521263.1">
    <property type="nucleotide sequence ID" value="NZ_FNKO01000001.1"/>
</dbReference>
<reference evidence="2" key="1">
    <citation type="submission" date="2016-10" db="EMBL/GenBank/DDBJ databases">
        <authorList>
            <person name="Varghese N."/>
            <person name="Submissions S."/>
        </authorList>
    </citation>
    <scope>NUCLEOTIDE SEQUENCE [LARGE SCALE GENOMIC DNA]</scope>
    <source>
        <strain evidence="2">DSM 45459</strain>
    </source>
</reference>
<dbReference type="InterPro" id="IPR014543">
    <property type="entry name" value="UCP028291"/>
</dbReference>
<dbReference type="OrthoDB" id="9806511at2"/>
<dbReference type="AlphaFoldDB" id="A0A1H0Z8D5"/>